<evidence type="ECO:0000256" key="1">
    <source>
        <dbReference type="ARBA" id="ARBA00004370"/>
    </source>
</evidence>
<evidence type="ECO:0000313" key="6">
    <source>
        <dbReference type="Proteomes" id="UP000662873"/>
    </source>
</evidence>
<keyword evidence="2" id="KW-0408">Iron</keyword>
<dbReference type="AlphaFoldDB" id="A0A809R4L2"/>
<protein>
    <submittedName>
        <fullName evidence="5">Cytochrome C biogenesis protein</fullName>
    </submittedName>
</protein>
<reference evidence="5" key="1">
    <citation type="journal article" name="DNA Res.">
        <title>The physiological potential of anammox bacteria as revealed by their core genome structure.</title>
        <authorList>
            <person name="Okubo T."/>
            <person name="Toyoda A."/>
            <person name="Fukuhara K."/>
            <person name="Uchiyama I."/>
            <person name="Harigaya Y."/>
            <person name="Kuroiwa M."/>
            <person name="Suzuki T."/>
            <person name="Murakami Y."/>
            <person name="Suwa Y."/>
            <person name="Takami H."/>
        </authorList>
    </citation>
    <scope>NUCLEOTIDE SEQUENCE</scope>
    <source>
        <strain evidence="5">317325-2</strain>
    </source>
</reference>
<evidence type="ECO:0000256" key="2">
    <source>
        <dbReference type="ARBA" id="ARBA00022617"/>
    </source>
</evidence>
<dbReference type="SUPFAM" id="SSF82093">
    <property type="entry name" value="Heme chaperone CcmE"/>
    <property type="match status" value="1"/>
</dbReference>
<dbReference type="Pfam" id="PF03100">
    <property type="entry name" value="CcmE"/>
    <property type="match status" value="1"/>
</dbReference>
<evidence type="ECO:0000256" key="4">
    <source>
        <dbReference type="ARBA" id="ARBA00023136"/>
    </source>
</evidence>
<dbReference type="Gene3D" id="2.40.50.140">
    <property type="entry name" value="Nucleic acid-binding proteins"/>
    <property type="match status" value="1"/>
</dbReference>
<keyword evidence="4" id="KW-0472">Membrane</keyword>
<dbReference type="GO" id="GO:0005886">
    <property type="term" value="C:plasma membrane"/>
    <property type="evidence" value="ECO:0007669"/>
    <property type="project" value="InterPro"/>
</dbReference>
<dbReference type="GO" id="GO:0020037">
    <property type="term" value="F:heme binding"/>
    <property type="evidence" value="ECO:0007669"/>
    <property type="project" value="InterPro"/>
</dbReference>
<dbReference type="InterPro" id="IPR004329">
    <property type="entry name" value="CcmE"/>
</dbReference>
<accession>A0A809R4L2</accession>
<dbReference type="InterPro" id="IPR036127">
    <property type="entry name" value="CcmE-like_sf"/>
</dbReference>
<comment type="subcellular location">
    <subcellularLocation>
        <location evidence="1">Membrane</location>
    </subcellularLocation>
</comment>
<evidence type="ECO:0000256" key="3">
    <source>
        <dbReference type="ARBA" id="ARBA00022748"/>
    </source>
</evidence>
<keyword evidence="2" id="KW-0479">Metal-binding</keyword>
<organism evidence="5 6">
    <name type="scientific">Candidatus Nitrosymbiomonas proteolyticus</name>
    <dbReference type="NCBI Taxonomy" id="2608984"/>
    <lineage>
        <taxon>Bacteria</taxon>
        <taxon>Bacillati</taxon>
        <taxon>Armatimonadota</taxon>
        <taxon>Armatimonadota incertae sedis</taxon>
        <taxon>Candidatus Nitrosymbiomonas</taxon>
    </lineage>
</organism>
<sequence length="119" mass="12690">MIVSVIVGALAITGMVTAFLMNASPYVTIAEAGTKSGKNLHVVGKIDKASLVSDMKVRQVRFTLLDEEANSMPVVYHGPPPANMGEASQVVVIGEMKEGAFHAERMLIKCPSKYQGQQG</sequence>
<proteinExistence type="predicted"/>
<evidence type="ECO:0000313" key="5">
    <source>
        <dbReference type="EMBL" id="BBO22533.1"/>
    </source>
</evidence>
<dbReference type="Proteomes" id="UP000662873">
    <property type="component" value="Chromosome"/>
</dbReference>
<dbReference type="InterPro" id="IPR012340">
    <property type="entry name" value="NA-bd_OB-fold"/>
</dbReference>
<dbReference type="GO" id="GO:0017003">
    <property type="term" value="P:protein-heme linkage"/>
    <property type="evidence" value="ECO:0007669"/>
    <property type="project" value="InterPro"/>
</dbReference>
<keyword evidence="2" id="KW-0349">Heme</keyword>
<dbReference type="GO" id="GO:0017004">
    <property type="term" value="P:cytochrome complex assembly"/>
    <property type="evidence" value="ECO:0007669"/>
    <property type="project" value="UniProtKB-KW"/>
</dbReference>
<dbReference type="KEGG" id="npy:NPRO_01280"/>
<keyword evidence="3" id="KW-0201">Cytochrome c-type biogenesis</keyword>
<gene>
    <name evidence="5" type="ORF">NPRO_01280</name>
</gene>
<dbReference type="EMBL" id="AP021858">
    <property type="protein sequence ID" value="BBO22533.1"/>
    <property type="molecule type" value="Genomic_DNA"/>
</dbReference>
<name>A0A809R4L2_9BACT</name>